<dbReference type="InterPro" id="IPR000594">
    <property type="entry name" value="ThiF_NAD_FAD-bd"/>
</dbReference>
<evidence type="ECO:0000313" key="2">
    <source>
        <dbReference type="EMBL" id="BAX64004.1"/>
    </source>
</evidence>
<dbReference type="RefSeq" id="WP_096476305.1">
    <property type="nucleotide sequence ID" value="NZ_AP018113.1"/>
</dbReference>
<dbReference type="Pfam" id="PF00899">
    <property type="entry name" value="ThiF"/>
    <property type="match status" value="1"/>
</dbReference>
<name>A0A1Y1BVI2_9BURK</name>
<organism evidence="2 3">
    <name type="scientific">Burkholderia stabilis</name>
    <dbReference type="NCBI Taxonomy" id="95485"/>
    <lineage>
        <taxon>Bacteria</taxon>
        <taxon>Pseudomonadati</taxon>
        <taxon>Pseudomonadota</taxon>
        <taxon>Betaproteobacteria</taxon>
        <taxon>Burkholderiales</taxon>
        <taxon>Burkholderiaceae</taxon>
        <taxon>Burkholderia</taxon>
        <taxon>Burkholderia cepacia complex</taxon>
    </lineage>
</organism>
<evidence type="ECO:0000313" key="3">
    <source>
        <dbReference type="Proteomes" id="UP000218432"/>
    </source>
</evidence>
<feature type="domain" description="THIF-type NAD/FAD binding fold" evidence="1">
    <location>
        <begin position="321"/>
        <end position="486"/>
    </location>
</feature>
<dbReference type="SUPFAM" id="SSF69572">
    <property type="entry name" value="Activating enzymes of the ubiquitin-like proteins"/>
    <property type="match status" value="1"/>
</dbReference>
<reference evidence="2 3" key="1">
    <citation type="journal article" date="2017" name="Genome Announc.">
        <title>Complete Genome Sequence of Burkholderia stabilis FERMP-21014.</title>
        <authorList>
            <person name="Konishi K."/>
            <person name="Kumagai T."/>
            <person name="Sakasegawa S."/>
            <person name="Tamura T."/>
        </authorList>
    </citation>
    <scope>NUCLEOTIDE SEQUENCE [LARGE SCALE GENOMIC DNA]</scope>
    <source>
        <strain evidence="2 3">FERMP-21014</strain>
    </source>
</reference>
<dbReference type="GO" id="GO:0008641">
    <property type="term" value="F:ubiquitin-like modifier activating enzyme activity"/>
    <property type="evidence" value="ECO:0007669"/>
    <property type="project" value="InterPro"/>
</dbReference>
<dbReference type="AlphaFoldDB" id="A0A1Y1BVI2"/>
<sequence length="584" mass="63960">MSTWWERFPDELRREKEALDALGYAWFIDQAAMDAGQLVVRVGVPHEGATLALTAVYPDTYPYFVPMVIADSVRFQRHQHPLGRNLCLLAREGEDWHPGHDSLATLIREQLPSILDVNSSGMAPEAVAQAEDHTGEPLSSFLPYAPECAVIVPDETPPVEVAAGRLSLLLRPTPAGWPAQPFVNGVVESIADLKGKSLVSFDKRIPSFNRRANGFWLRLNEKPSVNILETCAIELYQQIDGKIPPLAKAIQTAKRGDVFVVGVIYPDEVSWRSNADDWVFLAIQVVRETKRSRPAEILPQIVRANWGGEIAWLRRAPHLTPLRKKTALVVGLGSLGSPVVLQLARAGIGGLCLIDDDNLQVGNTVRWALGWQYSGFQKGTALVSHLASEYPYTTVRSFTHLRIGALPNPPAGQRSQYEFLERLVTESDIVIDATASYRVNHFLTDLARERGKPYLWLTTTHGAAGGVVGRVQSSKYKGCWHCFQRGLTDGSINPPTDAGTDEVQPGGCSQPTFIGAGIDSDVIANQAARLAVATLCSGQDAGYPDFAWDVAVADLQRDGVSIAPEWKTYVLVARDDCPDCSVRA</sequence>
<dbReference type="InterPro" id="IPR035985">
    <property type="entry name" value="Ubiquitin-activating_enz"/>
</dbReference>
<dbReference type="SUPFAM" id="SSF54495">
    <property type="entry name" value="UBC-like"/>
    <property type="match status" value="1"/>
</dbReference>
<dbReference type="Proteomes" id="UP000218432">
    <property type="component" value="Chromosome 3"/>
</dbReference>
<protein>
    <recommendedName>
        <fullName evidence="1">THIF-type NAD/FAD binding fold domain-containing protein</fullName>
    </recommendedName>
</protein>
<gene>
    <name evidence="2" type="ORF">BSFP_068770</name>
</gene>
<dbReference type="EMBL" id="AP018113">
    <property type="protein sequence ID" value="BAX64004.1"/>
    <property type="molecule type" value="Genomic_DNA"/>
</dbReference>
<dbReference type="Gene3D" id="3.40.50.720">
    <property type="entry name" value="NAD(P)-binding Rossmann-like Domain"/>
    <property type="match status" value="1"/>
</dbReference>
<accession>A0A1Y1BVI2</accession>
<evidence type="ECO:0000259" key="1">
    <source>
        <dbReference type="Pfam" id="PF00899"/>
    </source>
</evidence>
<dbReference type="InterPro" id="IPR016135">
    <property type="entry name" value="UBQ-conjugating_enzyme/RWD"/>
</dbReference>
<proteinExistence type="predicted"/>